<feature type="domain" description="Glycosyltransferase 2-like" evidence="2">
    <location>
        <begin position="1"/>
        <end position="109"/>
    </location>
</feature>
<dbReference type="AlphaFoldDB" id="A0A3M6Q8I7"/>
<organism evidence="3 4">
    <name type="scientific">Allofranklinella schreckenbergeri</name>
    <dbReference type="NCBI Taxonomy" id="1076744"/>
    <lineage>
        <taxon>Bacteria</taxon>
        <taxon>Pseudomonadati</taxon>
        <taxon>Pseudomonadota</taxon>
        <taxon>Betaproteobacteria</taxon>
        <taxon>Burkholderiales</taxon>
        <taxon>Comamonadaceae</taxon>
        <taxon>Allofranklinella</taxon>
    </lineage>
</organism>
<dbReference type="EMBL" id="RDQL01000008">
    <property type="protein sequence ID" value="RMW99449.1"/>
    <property type="molecule type" value="Genomic_DNA"/>
</dbReference>
<evidence type="ECO:0000313" key="3">
    <source>
        <dbReference type="EMBL" id="RMW99449.1"/>
    </source>
</evidence>
<evidence type="ECO:0000259" key="2">
    <source>
        <dbReference type="Pfam" id="PF00535"/>
    </source>
</evidence>
<name>A0A3M6Q8I7_9BURK</name>
<comment type="similarity">
    <text evidence="1">Belongs to the glycosyltransferase 2 family. WaaE/KdtX subfamily.</text>
</comment>
<keyword evidence="3" id="KW-0808">Transferase</keyword>
<dbReference type="CDD" id="cd02511">
    <property type="entry name" value="Beta4Glucosyltransferase"/>
    <property type="match status" value="2"/>
</dbReference>
<dbReference type="Gene3D" id="3.90.550.10">
    <property type="entry name" value="Spore Coat Polysaccharide Biosynthesis Protein SpsA, Chain A"/>
    <property type="match status" value="2"/>
</dbReference>
<dbReference type="PANTHER" id="PTHR43630:SF2">
    <property type="entry name" value="GLYCOSYLTRANSFERASE"/>
    <property type="match status" value="1"/>
</dbReference>
<dbReference type="PANTHER" id="PTHR43630">
    <property type="entry name" value="POLY-BETA-1,6-N-ACETYL-D-GLUCOSAMINE SYNTHASE"/>
    <property type="match status" value="1"/>
</dbReference>
<feature type="domain" description="Glycosyltransferase 2-like" evidence="2">
    <location>
        <begin position="278"/>
        <end position="362"/>
    </location>
</feature>
<sequence length="535" mass="61158">MIVKNEAANLRRLLPLVAPVADEIVLLDSGSSDDGQAVAQQYGAQWHVASDWQGFGIQRQRAQALSRGDWILVLDGDESPDAVLLEAIARIKTQAPGDTVYGIRRIDEVFGHLIDYPRRGIKAHWRLYPRRFGYCDSAVHESLQLQGAQTQVLPGFLRHHTAATPHFWLEKRLSYAMAWARDRMQGRRVGVASVLLHTFWAFIKQYFVDRRFLCGRYGWIYAWLFAQYTFHKYALLNDVQRRSQGYAPDFEPHAINRHHLPPPPTAPVADAARPYRLSVVLIVCNEAKHLPACLASIADLAHEIVILDSGSTDESERIARHFGAQWHTSADWPGFGVQRQRAQALASGDYVLVIDADEQPDATLKNAIRQVLASAPDARRVYNIRRRNIFCGSVVHAWYTDGLVRLYPREHFQYHPYDVHESLDSRDAAVVTLPGRLDHYTNDNLYHFLQKNLRYSHTWAQEKAAQGKRAPSLWLLPLKSAFAFFREYIIRGAFWGGRYGLYLAISTAGYHFNKYLMLHWAREQAERTPNDPNPS</sequence>
<gene>
    <name evidence="3" type="ORF">EBQ25_07635</name>
</gene>
<evidence type="ECO:0000313" key="4">
    <source>
        <dbReference type="Proteomes" id="UP000267035"/>
    </source>
</evidence>
<accession>A0A3M6Q8I7</accession>
<dbReference type="Pfam" id="PF00535">
    <property type="entry name" value="Glycos_transf_2"/>
    <property type="match status" value="2"/>
</dbReference>
<keyword evidence="4" id="KW-1185">Reference proteome</keyword>
<dbReference type="InterPro" id="IPR001173">
    <property type="entry name" value="Glyco_trans_2-like"/>
</dbReference>
<dbReference type="GO" id="GO:0016740">
    <property type="term" value="F:transferase activity"/>
    <property type="evidence" value="ECO:0007669"/>
    <property type="project" value="UniProtKB-KW"/>
</dbReference>
<reference evidence="3 4" key="1">
    <citation type="submission" date="2018-10" db="EMBL/GenBank/DDBJ databases">
        <title>Comamonadaceae CDC group NO-1 genome sequencing and assembly.</title>
        <authorList>
            <person name="Bernier A.-M."/>
            <person name="Bernard K."/>
        </authorList>
    </citation>
    <scope>NUCLEOTIDE SEQUENCE [LARGE SCALE GENOMIC DNA]</scope>
    <source>
        <strain evidence="3 4">NML161473</strain>
    </source>
</reference>
<dbReference type="InterPro" id="IPR029044">
    <property type="entry name" value="Nucleotide-diphossugar_trans"/>
</dbReference>
<dbReference type="SUPFAM" id="SSF53448">
    <property type="entry name" value="Nucleotide-diphospho-sugar transferases"/>
    <property type="match status" value="2"/>
</dbReference>
<dbReference type="Proteomes" id="UP000267035">
    <property type="component" value="Unassembled WGS sequence"/>
</dbReference>
<protein>
    <submittedName>
        <fullName evidence="3">Glycosyltransferase family 2 protein</fullName>
    </submittedName>
</protein>
<proteinExistence type="inferred from homology"/>
<comment type="caution">
    <text evidence="3">The sequence shown here is derived from an EMBL/GenBank/DDBJ whole genome shotgun (WGS) entry which is preliminary data.</text>
</comment>
<evidence type="ECO:0000256" key="1">
    <source>
        <dbReference type="ARBA" id="ARBA00038494"/>
    </source>
</evidence>